<dbReference type="InterPro" id="IPR002347">
    <property type="entry name" value="SDR_fam"/>
</dbReference>
<dbReference type="Proteomes" id="UP000267469">
    <property type="component" value="Unassembled WGS sequence"/>
</dbReference>
<evidence type="ECO:0000256" key="2">
    <source>
        <dbReference type="ARBA" id="ARBA00023002"/>
    </source>
</evidence>
<dbReference type="NCBIfam" id="NF005065">
    <property type="entry name" value="PRK06482.1"/>
    <property type="match status" value="1"/>
</dbReference>
<comment type="caution">
    <text evidence="4">The sequence shown here is derived from an EMBL/GenBank/DDBJ whole genome shotgun (WGS) entry which is preliminary data.</text>
</comment>
<protein>
    <submittedName>
        <fullName evidence="4">SDR family oxidoreductase</fullName>
    </submittedName>
</protein>
<dbReference type="RefSeq" id="WP_123217601.1">
    <property type="nucleotide sequence ID" value="NZ_RJTM01000127.1"/>
</dbReference>
<organism evidence="4 5">
    <name type="scientific">Sinomicrobium pectinilyticum</name>
    <dbReference type="NCBI Taxonomy" id="1084421"/>
    <lineage>
        <taxon>Bacteria</taxon>
        <taxon>Pseudomonadati</taxon>
        <taxon>Bacteroidota</taxon>
        <taxon>Flavobacteriia</taxon>
        <taxon>Flavobacteriales</taxon>
        <taxon>Flavobacteriaceae</taxon>
        <taxon>Sinomicrobium</taxon>
    </lineage>
</organism>
<evidence type="ECO:0000313" key="5">
    <source>
        <dbReference type="Proteomes" id="UP000267469"/>
    </source>
</evidence>
<keyword evidence="2" id="KW-0560">Oxidoreductase</keyword>
<dbReference type="AlphaFoldDB" id="A0A3N0DYQ3"/>
<dbReference type="Gene3D" id="3.40.50.720">
    <property type="entry name" value="NAD(P)-binding Rossmann-like Domain"/>
    <property type="match status" value="1"/>
</dbReference>
<gene>
    <name evidence="4" type="ORF">ED312_18940</name>
</gene>
<proteinExistence type="inferred from homology"/>
<dbReference type="InterPro" id="IPR036291">
    <property type="entry name" value="NAD(P)-bd_dom_sf"/>
</dbReference>
<comment type="similarity">
    <text evidence="1 3">Belongs to the short-chain dehydrogenases/reductases (SDR) family.</text>
</comment>
<reference evidence="4 5" key="1">
    <citation type="submission" date="2018-10" db="EMBL/GenBank/DDBJ databases">
        <title>Sinomicrobium pectinilyticum sp. nov., a pectinase-producing bacterium isolated from alkaline and saline soil, and emended description of the genus Sinomicrobium.</title>
        <authorList>
            <person name="Cheng B."/>
            <person name="Li C."/>
            <person name="Lai Q."/>
            <person name="Du M."/>
            <person name="Shao Z."/>
            <person name="Xu P."/>
            <person name="Yang C."/>
        </authorList>
    </citation>
    <scope>NUCLEOTIDE SEQUENCE [LARGE SCALE GENOMIC DNA]</scope>
    <source>
        <strain evidence="4 5">5DNS001</strain>
    </source>
</reference>
<sequence length="271" mass="30089">MSKTWLITGTSTGLGKIMTEKLLREGDRVFATLRNTELLGELQKKYPGQLIPAHLELTDREEIQSTVDRAFREFGKIDVVVSNAGYGLFGAAEELDDDMICHQIETNLLGSIRLIKAVIPYLRKQAEGHIIQVSSEGGQIAYPGFSLYHATKWGIEGFVESVIQELRPFNIYFTLSEPGPTATSFGASVKQAEVMEEYKGTPVQEVRDLLENGFGPLGDAGKVADAMIACARKKNPPLRLALGKIAYDHIEEALQERLRHIYAQKDIAYDC</sequence>
<evidence type="ECO:0000313" key="4">
    <source>
        <dbReference type="EMBL" id="RNL80744.1"/>
    </source>
</evidence>
<dbReference type="SUPFAM" id="SSF51735">
    <property type="entry name" value="NAD(P)-binding Rossmann-fold domains"/>
    <property type="match status" value="1"/>
</dbReference>
<dbReference type="PANTHER" id="PTHR43976:SF16">
    <property type="entry name" value="SHORT-CHAIN DEHYDROGENASE_REDUCTASE FAMILY PROTEIN"/>
    <property type="match status" value="1"/>
</dbReference>
<dbReference type="GO" id="GO:0016491">
    <property type="term" value="F:oxidoreductase activity"/>
    <property type="evidence" value="ECO:0007669"/>
    <property type="project" value="UniProtKB-KW"/>
</dbReference>
<dbReference type="EMBL" id="RJTM01000127">
    <property type="protein sequence ID" value="RNL80744.1"/>
    <property type="molecule type" value="Genomic_DNA"/>
</dbReference>
<dbReference type="CDD" id="cd05374">
    <property type="entry name" value="17beta-HSD-like_SDR_c"/>
    <property type="match status" value="1"/>
</dbReference>
<dbReference type="Pfam" id="PF00106">
    <property type="entry name" value="adh_short"/>
    <property type="match status" value="1"/>
</dbReference>
<evidence type="ECO:0000256" key="3">
    <source>
        <dbReference type="RuleBase" id="RU000363"/>
    </source>
</evidence>
<dbReference type="InterPro" id="IPR051911">
    <property type="entry name" value="SDR_oxidoreductase"/>
</dbReference>
<dbReference type="OrthoDB" id="1235794at2"/>
<dbReference type="PANTHER" id="PTHR43976">
    <property type="entry name" value="SHORT CHAIN DEHYDROGENASE"/>
    <property type="match status" value="1"/>
</dbReference>
<keyword evidence="5" id="KW-1185">Reference proteome</keyword>
<accession>A0A3N0DYQ3</accession>
<name>A0A3N0DYQ3_SINP1</name>
<evidence type="ECO:0000256" key="1">
    <source>
        <dbReference type="ARBA" id="ARBA00006484"/>
    </source>
</evidence>
<dbReference type="PRINTS" id="PR00080">
    <property type="entry name" value="SDRFAMILY"/>
</dbReference>
<dbReference type="PRINTS" id="PR00081">
    <property type="entry name" value="GDHRDH"/>
</dbReference>